<evidence type="ECO:0000256" key="3">
    <source>
        <dbReference type="ARBA" id="ARBA00022692"/>
    </source>
</evidence>
<dbReference type="KEGG" id="hprf:HLPR_26180"/>
<dbReference type="PANTHER" id="PTHR30026">
    <property type="entry name" value="OUTER MEMBRANE PROTEIN TOLC"/>
    <property type="match status" value="1"/>
</dbReference>
<dbReference type="GO" id="GO:0009279">
    <property type="term" value="C:cell outer membrane"/>
    <property type="evidence" value="ECO:0007669"/>
    <property type="project" value="UniProtKB-SubCell"/>
</dbReference>
<keyword evidence="2" id="KW-1134">Transmembrane beta strand</keyword>
<dbReference type="AlphaFoldDB" id="A0AAU9EHH8"/>
<evidence type="ECO:0000256" key="2">
    <source>
        <dbReference type="ARBA" id="ARBA00022452"/>
    </source>
</evidence>
<gene>
    <name evidence="7" type="ORF">HLPR_26180</name>
</gene>
<organism evidence="7 8">
    <name type="scientific">Helicovermis profundi</name>
    <dbReference type="NCBI Taxonomy" id="3065157"/>
    <lineage>
        <taxon>Bacteria</taxon>
        <taxon>Bacillati</taxon>
        <taxon>Bacillota</taxon>
        <taxon>Clostridia</taxon>
        <taxon>Helicovermis</taxon>
    </lineage>
</organism>
<feature type="signal peptide" evidence="6">
    <location>
        <begin position="1"/>
        <end position="28"/>
    </location>
</feature>
<dbReference type="Gene3D" id="1.20.1600.10">
    <property type="entry name" value="Outer membrane efflux proteins (OEP)"/>
    <property type="match status" value="2"/>
</dbReference>
<evidence type="ECO:0000256" key="1">
    <source>
        <dbReference type="ARBA" id="ARBA00004442"/>
    </source>
</evidence>
<evidence type="ECO:0000256" key="4">
    <source>
        <dbReference type="ARBA" id="ARBA00023136"/>
    </source>
</evidence>
<keyword evidence="5" id="KW-0998">Cell outer membrane</keyword>
<keyword evidence="6" id="KW-0732">Signal</keyword>
<dbReference type="GO" id="GO:0015562">
    <property type="term" value="F:efflux transmembrane transporter activity"/>
    <property type="evidence" value="ECO:0007669"/>
    <property type="project" value="InterPro"/>
</dbReference>
<proteinExistence type="predicted"/>
<name>A0AAU9EHH8_9FIRM</name>
<dbReference type="GO" id="GO:0015288">
    <property type="term" value="F:porin activity"/>
    <property type="evidence" value="ECO:0007669"/>
    <property type="project" value="TreeGrafter"/>
</dbReference>
<dbReference type="SUPFAM" id="SSF56954">
    <property type="entry name" value="Outer membrane efflux proteins (OEP)"/>
    <property type="match status" value="1"/>
</dbReference>
<dbReference type="GO" id="GO:1990281">
    <property type="term" value="C:efflux pump complex"/>
    <property type="evidence" value="ECO:0007669"/>
    <property type="project" value="TreeGrafter"/>
</dbReference>
<evidence type="ECO:0000256" key="6">
    <source>
        <dbReference type="SAM" id="SignalP"/>
    </source>
</evidence>
<keyword evidence="8" id="KW-1185">Reference proteome</keyword>
<keyword evidence="4" id="KW-0472">Membrane</keyword>
<keyword evidence="3" id="KW-0812">Transmembrane</keyword>
<accession>A0AAU9EHH8</accession>
<dbReference type="Proteomes" id="UP001321786">
    <property type="component" value="Chromosome"/>
</dbReference>
<reference evidence="7 8" key="1">
    <citation type="submission" date="2023-08" db="EMBL/GenBank/DDBJ databases">
        <title>Helicovermis profunda gen. nov., sp. nov., a novel mesophilic, fermentative bacterium within the Bacillota from a deep-sea hydrothermal vent chimney.</title>
        <authorList>
            <person name="Miyazaki U."/>
            <person name="Mizutani D."/>
            <person name="Hashimoto Y."/>
            <person name="Tame A."/>
            <person name="Sawayama S."/>
            <person name="Miyazaki J."/>
            <person name="Takai K."/>
            <person name="Nakagawa S."/>
        </authorList>
    </citation>
    <scope>NUCLEOTIDE SEQUENCE [LARGE SCALE GENOMIC DNA]</scope>
    <source>
        <strain evidence="7 8">S502</strain>
    </source>
</reference>
<evidence type="ECO:0000313" key="7">
    <source>
        <dbReference type="EMBL" id="BEP30287.1"/>
    </source>
</evidence>
<dbReference type="EMBL" id="AP028654">
    <property type="protein sequence ID" value="BEP30287.1"/>
    <property type="molecule type" value="Genomic_DNA"/>
</dbReference>
<evidence type="ECO:0000313" key="8">
    <source>
        <dbReference type="Proteomes" id="UP001321786"/>
    </source>
</evidence>
<feature type="chain" id="PRO_5043706484" description="Outer membrane efflux protein" evidence="6">
    <location>
        <begin position="29"/>
        <end position="386"/>
    </location>
</feature>
<sequence>MNKVMNKKIVSIVLMGMLILSMMSISFADNNVTPVLISANISKNVEINFDKALEMAVKNSYSIATIDRKILIATRKLNSDISKADSTKLNSLGTDAAYLENGKIKDLYPAQDKRKLNDLKDDKKDLENALRQDVVAAYTDLDNKLNNLTTIKTNYNTSVTTYEQNKKKFDLGLITESDLKVFESTRDQNLLEVKKANLAIELSQMELARITGYDLSTKFTLSGVYKIDASVPSYDIESLSVKAKENSKNVVKAKNDLMLKELEKTTVDKYSRYEKPDSYEDLENAVEDLTQDLEDAKIAEELKLRSDYNTIMNNEATVKINELRLELATRTYKTMKLKYEYGLATYLDYTKTIDAIKVSTDTLNDSKLALFKSVDSFNNYISYFNK</sequence>
<dbReference type="InterPro" id="IPR051906">
    <property type="entry name" value="TolC-like"/>
</dbReference>
<evidence type="ECO:0008006" key="9">
    <source>
        <dbReference type="Google" id="ProtNLM"/>
    </source>
</evidence>
<evidence type="ECO:0000256" key="5">
    <source>
        <dbReference type="ARBA" id="ARBA00023237"/>
    </source>
</evidence>
<dbReference type="RefSeq" id="WP_338535882.1">
    <property type="nucleotide sequence ID" value="NZ_AP028654.1"/>
</dbReference>
<protein>
    <recommendedName>
        <fullName evidence="9">Outer membrane efflux protein</fullName>
    </recommendedName>
</protein>
<comment type="subcellular location">
    <subcellularLocation>
        <location evidence="1">Cell outer membrane</location>
    </subcellularLocation>
</comment>
<dbReference type="PANTHER" id="PTHR30026:SF20">
    <property type="entry name" value="OUTER MEMBRANE PROTEIN TOLC"/>
    <property type="match status" value="1"/>
</dbReference>